<evidence type="ECO:0000256" key="6">
    <source>
        <dbReference type="SAM" id="MobiDB-lite"/>
    </source>
</evidence>
<evidence type="ECO:0000256" key="3">
    <source>
        <dbReference type="ARBA" id="ARBA00022729"/>
    </source>
</evidence>
<dbReference type="EMBL" id="GADI01005993">
    <property type="protein sequence ID" value="JAA67815.1"/>
    <property type="molecule type" value="mRNA"/>
</dbReference>
<dbReference type="Pfam" id="PF12115">
    <property type="entry name" value="Salp15"/>
    <property type="match status" value="1"/>
</dbReference>
<feature type="chain" id="PRO_5005516939" evidence="7">
    <location>
        <begin position="19"/>
        <end position="164"/>
    </location>
</feature>
<evidence type="ECO:0000256" key="5">
    <source>
        <dbReference type="ARBA" id="ARBA00034321"/>
    </source>
</evidence>
<evidence type="ECO:0000313" key="8">
    <source>
        <dbReference type="EMBL" id="JAA67815.1"/>
    </source>
</evidence>
<comment type="similarity">
    <text evidence="5">Belongs to the salp15 family.</text>
</comment>
<reference evidence="8" key="1">
    <citation type="submission" date="2012-12" db="EMBL/GenBank/DDBJ databases">
        <title>Identification and characterization of a phenylalanine ammonia-lyase gene family in Isatis indigotica Fort.</title>
        <authorList>
            <person name="Liu Q."/>
            <person name="Chen J."/>
            <person name="Zhou X."/>
            <person name="Di P."/>
            <person name="Xiao Y."/>
            <person name="Xuan H."/>
            <person name="Zhang L."/>
            <person name="Chen W."/>
        </authorList>
    </citation>
    <scope>NUCLEOTIDE SEQUENCE</scope>
    <source>
        <tissue evidence="8">Salivary gland</tissue>
    </source>
</reference>
<name>A0A0K8R9J3_IXORI</name>
<sequence length="164" mass="17964">MFKLKFFILFLLAGLCFGDSSGSETVEAESSNGEATNDAVELKTSATDEKQEESTGETSVSDGDAAAKEKNKKFQGALGLPSWITNATNFMNTLITKCHDPLPTWETISNKTINWEKCKYTCKHDSNEHEMPLPENTPCGHTKICQNGTCAQQPSIPEPLPSCR</sequence>
<feature type="signal peptide" evidence="7">
    <location>
        <begin position="1"/>
        <end position="18"/>
    </location>
</feature>
<evidence type="ECO:0000256" key="4">
    <source>
        <dbReference type="ARBA" id="ARBA00023180"/>
    </source>
</evidence>
<dbReference type="GO" id="GO:0005576">
    <property type="term" value="C:extracellular region"/>
    <property type="evidence" value="ECO:0007669"/>
    <property type="project" value="UniProtKB-SubCell"/>
</dbReference>
<evidence type="ECO:0000256" key="2">
    <source>
        <dbReference type="ARBA" id="ARBA00022525"/>
    </source>
</evidence>
<feature type="region of interest" description="Disordered" evidence="6">
    <location>
        <begin position="26"/>
        <end position="70"/>
    </location>
</feature>
<dbReference type="InterPro" id="IPR021971">
    <property type="entry name" value="Salp15"/>
</dbReference>
<comment type="subcellular location">
    <subcellularLocation>
        <location evidence="1">Secreted</location>
    </subcellularLocation>
</comment>
<organism evidence="8">
    <name type="scientific">Ixodes ricinus</name>
    <name type="common">Common tick</name>
    <name type="synonym">Acarus ricinus</name>
    <dbReference type="NCBI Taxonomy" id="34613"/>
    <lineage>
        <taxon>Eukaryota</taxon>
        <taxon>Metazoa</taxon>
        <taxon>Ecdysozoa</taxon>
        <taxon>Arthropoda</taxon>
        <taxon>Chelicerata</taxon>
        <taxon>Arachnida</taxon>
        <taxon>Acari</taxon>
        <taxon>Parasitiformes</taxon>
        <taxon>Ixodida</taxon>
        <taxon>Ixodoidea</taxon>
        <taxon>Ixodidae</taxon>
        <taxon>Ixodinae</taxon>
        <taxon>Ixodes</taxon>
    </lineage>
</organism>
<evidence type="ECO:0000256" key="7">
    <source>
        <dbReference type="SAM" id="SignalP"/>
    </source>
</evidence>
<proteinExistence type="evidence at transcript level"/>
<keyword evidence="3 7" id="KW-0732">Signal</keyword>
<evidence type="ECO:0000256" key="1">
    <source>
        <dbReference type="ARBA" id="ARBA00004613"/>
    </source>
</evidence>
<keyword evidence="2" id="KW-0964">Secreted</keyword>
<protein>
    <submittedName>
        <fullName evidence="8">Putative ixodes 8-cys protein</fullName>
    </submittedName>
</protein>
<accession>A0A0K8R9J3</accession>
<dbReference type="AlphaFoldDB" id="A0A0K8R9J3"/>
<feature type="compositionally biased region" description="Polar residues" evidence="6">
    <location>
        <begin position="26"/>
        <end position="35"/>
    </location>
</feature>
<keyword evidence="4" id="KW-0325">Glycoprotein</keyword>